<organism evidence="3 4">
    <name type="scientific">Haliangium ochraceum (strain DSM 14365 / JCM 11303 / SMP-2)</name>
    <dbReference type="NCBI Taxonomy" id="502025"/>
    <lineage>
        <taxon>Bacteria</taxon>
        <taxon>Pseudomonadati</taxon>
        <taxon>Myxococcota</taxon>
        <taxon>Polyangia</taxon>
        <taxon>Haliangiales</taxon>
        <taxon>Kofleriaceae</taxon>
        <taxon>Haliangium</taxon>
    </lineage>
</organism>
<evidence type="ECO:0000313" key="3">
    <source>
        <dbReference type="EMBL" id="ACY14542.1"/>
    </source>
</evidence>
<protein>
    <recommendedName>
        <fullName evidence="5">YbjN domain-containing protein</fullName>
    </recommendedName>
</protein>
<dbReference type="OrthoDB" id="33037at2"/>
<feature type="compositionally biased region" description="Basic and acidic residues" evidence="1">
    <location>
        <begin position="53"/>
        <end position="62"/>
    </location>
</feature>
<evidence type="ECO:0008006" key="5">
    <source>
        <dbReference type="Google" id="ProtNLM"/>
    </source>
</evidence>
<dbReference type="RefSeq" id="WP_012827150.1">
    <property type="nucleotide sequence ID" value="NC_013440.1"/>
</dbReference>
<dbReference type="Pfam" id="PF10722">
    <property type="entry name" value="YbjN"/>
    <property type="match status" value="1"/>
</dbReference>
<keyword evidence="4" id="KW-1185">Reference proteome</keyword>
<evidence type="ECO:0000256" key="1">
    <source>
        <dbReference type="SAM" id="MobiDB-lite"/>
    </source>
</evidence>
<keyword evidence="2" id="KW-0732">Signal</keyword>
<reference evidence="3 4" key="1">
    <citation type="journal article" date="2010" name="Stand. Genomic Sci.">
        <title>Complete genome sequence of Haliangium ochraceum type strain (SMP-2).</title>
        <authorList>
            <consortium name="US DOE Joint Genome Institute (JGI-PGF)"/>
            <person name="Ivanova N."/>
            <person name="Daum C."/>
            <person name="Lang E."/>
            <person name="Abt B."/>
            <person name="Kopitz M."/>
            <person name="Saunders E."/>
            <person name="Lapidus A."/>
            <person name="Lucas S."/>
            <person name="Glavina Del Rio T."/>
            <person name="Nolan M."/>
            <person name="Tice H."/>
            <person name="Copeland A."/>
            <person name="Cheng J.F."/>
            <person name="Chen F."/>
            <person name="Bruce D."/>
            <person name="Goodwin L."/>
            <person name="Pitluck S."/>
            <person name="Mavromatis K."/>
            <person name="Pati A."/>
            <person name="Mikhailova N."/>
            <person name="Chen A."/>
            <person name="Palaniappan K."/>
            <person name="Land M."/>
            <person name="Hauser L."/>
            <person name="Chang Y.J."/>
            <person name="Jeffries C.D."/>
            <person name="Detter J.C."/>
            <person name="Brettin T."/>
            <person name="Rohde M."/>
            <person name="Goker M."/>
            <person name="Bristow J."/>
            <person name="Markowitz V."/>
            <person name="Eisen J.A."/>
            <person name="Hugenholtz P."/>
            <person name="Kyrpides N.C."/>
            <person name="Klenk H.P."/>
        </authorList>
    </citation>
    <scope>NUCLEOTIDE SEQUENCE [LARGE SCALE GENOMIC DNA]</scope>
    <source>
        <strain evidence="4">DSM 14365 / CIP 107738 / JCM 11303 / AJ 13395 / SMP-2</strain>
    </source>
</reference>
<evidence type="ECO:0000313" key="4">
    <source>
        <dbReference type="Proteomes" id="UP000001880"/>
    </source>
</evidence>
<name>D0LFU0_HALO1</name>
<dbReference type="KEGG" id="hoh:Hoch_1996"/>
<dbReference type="InterPro" id="IPR019660">
    <property type="entry name" value="Put_sensory_transdc_reg_YbjN"/>
</dbReference>
<gene>
    <name evidence="3" type="ordered locus">Hoch_1996</name>
</gene>
<feature type="chain" id="PRO_5003010558" description="YbjN domain-containing protein" evidence="2">
    <location>
        <begin position="21"/>
        <end position="218"/>
    </location>
</feature>
<dbReference type="eggNOG" id="ENOG5032BYB">
    <property type="taxonomic scope" value="Bacteria"/>
</dbReference>
<feature type="signal peptide" evidence="2">
    <location>
        <begin position="1"/>
        <end position="20"/>
    </location>
</feature>
<accession>D0LFU0</accession>
<dbReference type="Proteomes" id="UP000001880">
    <property type="component" value="Chromosome"/>
</dbReference>
<sequence length="218" mass="23639">MHRIATPLISLALMGVAACAGRPSAPPATPEGADSPTTDSAAPADGAPADPSGRADMRERHSNQGAIGDARPEAVAMGGVAGDPATEIRSFSDAELVELLEELGSTEVELRQPGFIHFQSEGEPMALFRFRDGDLQLYFGLRYLRCTLEPINEWNKQHRHSRAYIDGENDPVIESDLLSDGGLNRVKLRVFLRAFQASVAEYQRFLIGACTPNQSYDV</sequence>
<dbReference type="HOGENOM" id="CLU_1265475_0_0_7"/>
<evidence type="ECO:0000256" key="2">
    <source>
        <dbReference type="SAM" id="SignalP"/>
    </source>
</evidence>
<dbReference type="AlphaFoldDB" id="D0LFU0"/>
<feature type="region of interest" description="Disordered" evidence="1">
    <location>
        <begin position="21"/>
        <end position="73"/>
    </location>
</feature>
<dbReference type="EMBL" id="CP001804">
    <property type="protein sequence ID" value="ACY14542.1"/>
    <property type="molecule type" value="Genomic_DNA"/>
</dbReference>
<dbReference type="CDD" id="cd17511">
    <property type="entry name" value="YbjN_AmyR-like"/>
    <property type="match status" value="1"/>
</dbReference>
<proteinExistence type="predicted"/>
<dbReference type="PROSITE" id="PS51257">
    <property type="entry name" value="PROKAR_LIPOPROTEIN"/>
    <property type="match status" value="1"/>
</dbReference>
<feature type="compositionally biased region" description="Low complexity" evidence="1">
    <location>
        <begin position="36"/>
        <end position="52"/>
    </location>
</feature>